<protein>
    <submittedName>
        <fullName evidence="1">Uu.00g142940.m01.CDS01</fullName>
    </submittedName>
</protein>
<sequence>MISASHPSLQTDYSSGSFVENHQLNLSSHSRKIHHPIPHPPTHTHKKYAFLEATMKTSSLLWLTSLAVLTSGAALSKRAHETPEQFADNTAAFVKQGLCRSYISAHTKTDAQIDSTCTETCNTQPRPWGCLGSAQGSGIPTDLDPAGDEWITGKCLCEIPLAEEIFDLVVQALPVLGQALEAFVDVLCAAFFNVLAEVVLDVIPEVKAVTSAWSAAIKGAKTFAENGLEAVDYQKWIEDGCGDGPWVQNVNEIFDTLSGVKDDLGKSAGCLKKGGLCS</sequence>
<evidence type="ECO:0000313" key="1">
    <source>
        <dbReference type="EMBL" id="CAJ2509268.1"/>
    </source>
</evidence>
<dbReference type="Proteomes" id="UP001295740">
    <property type="component" value="Unassembled WGS sequence"/>
</dbReference>
<dbReference type="AlphaFoldDB" id="A0AAI8VRH0"/>
<reference evidence="1" key="1">
    <citation type="submission" date="2023-10" db="EMBL/GenBank/DDBJ databases">
        <authorList>
            <person name="Hackl T."/>
        </authorList>
    </citation>
    <scope>NUCLEOTIDE SEQUENCE</scope>
</reference>
<gene>
    <name evidence="1" type="ORF">KHLLAP_LOCUS9736</name>
</gene>
<organism evidence="1 2">
    <name type="scientific">Anthostomella pinea</name>
    <dbReference type="NCBI Taxonomy" id="933095"/>
    <lineage>
        <taxon>Eukaryota</taxon>
        <taxon>Fungi</taxon>
        <taxon>Dikarya</taxon>
        <taxon>Ascomycota</taxon>
        <taxon>Pezizomycotina</taxon>
        <taxon>Sordariomycetes</taxon>
        <taxon>Xylariomycetidae</taxon>
        <taxon>Xylariales</taxon>
        <taxon>Xylariaceae</taxon>
        <taxon>Anthostomella</taxon>
    </lineage>
</organism>
<keyword evidence="2" id="KW-1185">Reference proteome</keyword>
<proteinExistence type="predicted"/>
<accession>A0AAI8VRH0</accession>
<comment type="caution">
    <text evidence="1">The sequence shown here is derived from an EMBL/GenBank/DDBJ whole genome shotgun (WGS) entry which is preliminary data.</text>
</comment>
<name>A0AAI8VRH0_9PEZI</name>
<dbReference type="EMBL" id="CAUWAG010000012">
    <property type="protein sequence ID" value="CAJ2509268.1"/>
    <property type="molecule type" value="Genomic_DNA"/>
</dbReference>
<evidence type="ECO:0000313" key="2">
    <source>
        <dbReference type="Proteomes" id="UP001295740"/>
    </source>
</evidence>